<dbReference type="AlphaFoldDB" id="A0A1M6LCF7"/>
<feature type="region of interest" description="Disordered" evidence="1">
    <location>
        <begin position="222"/>
        <end position="253"/>
    </location>
</feature>
<dbReference type="EMBL" id="FQYP01000015">
    <property type="protein sequence ID" value="SHJ68921.1"/>
    <property type="molecule type" value="Genomic_DNA"/>
</dbReference>
<gene>
    <name evidence="2" type="ORF">SAMN04488508_11531</name>
</gene>
<organism evidence="2 3">
    <name type="scientific">Aquimarina spongiae</name>
    <dbReference type="NCBI Taxonomy" id="570521"/>
    <lineage>
        <taxon>Bacteria</taxon>
        <taxon>Pseudomonadati</taxon>
        <taxon>Bacteroidota</taxon>
        <taxon>Flavobacteriia</taxon>
        <taxon>Flavobacteriales</taxon>
        <taxon>Flavobacteriaceae</taxon>
        <taxon>Aquimarina</taxon>
    </lineage>
</organism>
<accession>A0A1M6LCF7</accession>
<dbReference type="RefSeq" id="WP_073321923.1">
    <property type="nucleotide sequence ID" value="NZ_FQYP01000015.1"/>
</dbReference>
<keyword evidence="3" id="KW-1185">Reference proteome</keyword>
<evidence type="ECO:0000256" key="1">
    <source>
        <dbReference type="SAM" id="MobiDB-lite"/>
    </source>
</evidence>
<proteinExistence type="predicted"/>
<dbReference type="Proteomes" id="UP000184432">
    <property type="component" value="Unassembled WGS sequence"/>
</dbReference>
<protein>
    <submittedName>
        <fullName evidence="2">Uncharacterized protein</fullName>
    </submittedName>
</protein>
<evidence type="ECO:0000313" key="2">
    <source>
        <dbReference type="EMBL" id="SHJ68921.1"/>
    </source>
</evidence>
<reference evidence="3" key="1">
    <citation type="submission" date="2016-11" db="EMBL/GenBank/DDBJ databases">
        <authorList>
            <person name="Varghese N."/>
            <person name="Submissions S."/>
        </authorList>
    </citation>
    <scope>NUCLEOTIDE SEQUENCE [LARGE SCALE GENOMIC DNA]</scope>
    <source>
        <strain evidence="3">DSM 22623</strain>
    </source>
</reference>
<evidence type="ECO:0000313" key="3">
    <source>
        <dbReference type="Proteomes" id="UP000184432"/>
    </source>
</evidence>
<name>A0A1M6LCF7_9FLAO</name>
<sequence length="253" mass="29515">MSGYRNDFYVPENIIGYTGELGDNPTIYFEKRENGEVTFGRITQEHGDPKNEGRELVRMRSESDYQAINTYAAEIKGKNVTLGQYMKEIKSNTNVHRLRKNPNKFRNMMTGEVVEFKNVYAEFYDFGLPHISRSDFKEVNADNRQELVEAITKEENLKIKEKYTEKEIKSEELRKEVKGKSFEELFSEHKASEIPQKNEELPVLDTNQKVDYRAFAEVKVTDNVRRENTRNSRPRRNSAESNKGQKNVNKPGL</sequence>
<dbReference type="OrthoDB" id="7068031at2"/>
<feature type="compositionally biased region" description="Polar residues" evidence="1">
    <location>
        <begin position="239"/>
        <end position="253"/>
    </location>
</feature>